<protein>
    <submittedName>
        <fullName evidence="2">Uncharacterized protein</fullName>
    </submittedName>
</protein>
<evidence type="ECO:0000313" key="2">
    <source>
        <dbReference type="EMBL" id="OMJ13862.1"/>
    </source>
</evidence>
<dbReference type="Proteomes" id="UP000187429">
    <property type="component" value="Unassembled WGS sequence"/>
</dbReference>
<proteinExistence type="predicted"/>
<evidence type="ECO:0000313" key="3">
    <source>
        <dbReference type="Proteomes" id="UP000187429"/>
    </source>
</evidence>
<sequence>MNIAYQPEFLEKMERPSQTDPIGIRSRKPLSTGYSPHEFMYGKTPNRKQNAIQIPGLVSNHKKTTA</sequence>
<gene>
    <name evidence="2" type="ORF">AYI69_g8816</name>
</gene>
<name>A0A1R1XGV0_9FUNG</name>
<comment type="caution">
    <text evidence="2">The sequence shown here is derived from an EMBL/GenBank/DDBJ whole genome shotgun (WGS) entry which is preliminary data.</text>
</comment>
<dbReference type="AlphaFoldDB" id="A0A1R1XGV0"/>
<reference evidence="3" key="1">
    <citation type="submission" date="2017-01" db="EMBL/GenBank/DDBJ databases">
        <authorList>
            <person name="Wang Y."/>
            <person name="White M."/>
            <person name="Kvist S."/>
            <person name="Moncalvo J.-M."/>
        </authorList>
    </citation>
    <scope>NUCLEOTIDE SEQUENCE [LARGE SCALE GENOMIC DNA]</scope>
    <source>
        <strain evidence="3">ID-206-W2</strain>
    </source>
</reference>
<dbReference type="EMBL" id="LSSM01004887">
    <property type="protein sequence ID" value="OMJ13862.1"/>
    <property type="molecule type" value="Genomic_DNA"/>
</dbReference>
<accession>A0A1R1XGV0</accession>
<evidence type="ECO:0000256" key="1">
    <source>
        <dbReference type="SAM" id="MobiDB-lite"/>
    </source>
</evidence>
<organism evidence="2 3">
    <name type="scientific">Smittium culicis</name>
    <dbReference type="NCBI Taxonomy" id="133412"/>
    <lineage>
        <taxon>Eukaryota</taxon>
        <taxon>Fungi</taxon>
        <taxon>Fungi incertae sedis</taxon>
        <taxon>Zoopagomycota</taxon>
        <taxon>Kickxellomycotina</taxon>
        <taxon>Harpellomycetes</taxon>
        <taxon>Harpellales</taxon>
        <taxon>Legeriomycetaceae</taxon>
        <taxon>Smittium</taxon>
    </lineage>
</organism>
<feature type="region of interest" description="Disordered" evidence="1">
    <location>
        <begin position="1"/>
        <end position="66"/>
    </location>
</feature>
<keyword evidence="3" id="KW-1185">Reference proteome</keyword>